<feature type="domain" description="Roadblock/LAMTOR2" evidence="1">
    <location>
        <begin position="3"/>
        <end position="79"/>
    </location>
</feature>
<evidence type="ECO:0000313" key="2">
    <source>
        <dbReference type="EMBL" id="WYF45478.1"/>
    </source>
</evidence>
<dbReference type="Pfam" id="PF03259">
    <property type="entry name" value="Robl_LC7"/>
    <property type="match status" value="1"/>
</dbReference>
<dbReference type="InterPro" id="IPR004942">
    <property type="entry name" value="Roadblock/LAMTOR2_dom"/>
</dbReference>
<evidence type="ECO:0000259" key="1">
    <source>
        <dbReference type="Pfam" id="PF03259"/>
    </source>
</evidence>
<accession>A0AAU6Q4C8</accession>
<proteinExistence type="predicted"/>
<protein>
    <submittedName>
        <fullName evidence="2">Roadblock/LC7 domain-containing protein</fullName>
    </submittedName>
</protein>
<name>A0AAU6Q4C8_9DEIO</name>
<dbReference type="Gene3D" id="3.30.450.30">
    <property type="entry name" value="Dynein light chain 2a, cytoplasmic"/>
    <property type="match status" value="1"/>
</dbReference>
<dbReference type="AlphaFoldDB" id="A0AAU6Q4C8"/>
<sequence length="112" mass="11855">MKLDPLRQQPGIVAGVLVGPDGLPLEMIGEGDVLAAELAELRHWINRTGTNLQAGRVTRIAFTTEKLEVVALATGKFVLGAAVTRGIDTRPTQQALAKLALDAFDLPDAEGL</sequence>
<gene>
    <name evidence="2" type="ORF">WDJ50_04960</name>
</gene>
<dbReference type="EMBL" id="CP149782">
    <property type="protein sequence ID" value="WYF45478.1"/>
    <property type="molecule type" value="Genomic_DNA"/>
</dbReference>
<organism evidence="2">
    <name type="scientific">Deinococcus sp. VB142</name>
    <dbReference type="NCBI Taxonomy" id="3112952"/>
    <lineage>
        <taxon>Bacteria</taxon>
        <taxon>Thermotogati</taxon>
        <taxon>Deinococcota</taxon>
        <taxon>Deinococci</taxon>
        <taxon>Deinococcales</taxon>
        <taxon>Deinococcaceae</taxon>
        <taxon>Deinococcus</taxon>
    </lineage>
</organism>
<dbReference type="RefSeq" id="WP_339096729.1">
    <property type="nucleotide sequence ID" value="NZ_CP149782.1"/>
</dbReference>
<reference evidence="2" key="1">
    <citation type="submission" date="2024-03" db="EMBL/GenBank/DDBJ databases">
        <title>Deinococcus weizhi sp. nov., isolated from human skin.</title>
        <authorList>
            <person name="Wei Z."/>
            <person name="Tian F."/>
            <person name="Yang C."/>
            <person name="Xin L.T."/>
            <person name="Wen Z.J."/>
            <person name="Lan K.C."/>
            <person name="Yu L."/>
            <person name="Zhe W."/>
            <person name="Dan F.D."/>
            <person name="Jun W."/>
            <person name="Rui Z."/>
            <person name="Yong X.J."/>
            <person name="Ting Y."/>
            <person name="Wei X."/>
            <person name="Xu Z.G."/>
            <person name="Xin Z."/>
            <person name="Dong F.G."/>
            <person name="Ni X.M."/>
            <person name="Zheng M.G."/>
            <person name="Chun Y."/>
            <person name="Qian W.X."/>
        </authorList>
    </citation>
    <scope>NUCLEOTIDE SEQUENCE</scope>
    <source>
        <strain evidence="2">VB142</strain>
    </source>
</reference>
<dbReference type="SUPFAM" id="SSF103196">
    <property type="entry name" value="Roadblock/LC7 domain"/>
    <property type="match status" value="1"/>
</dbReference>